<accession>A0ABN1EL86</accession>
<name>A0ABN1EL86_9PROT</name>
<keyword evidence="3" id="KW-1185">Reference proteome</keyword>
<evidence type="ECO:0000313" key="3">
    <source>
        <dbReference type="Proteomes" id="UP001501588"/>
    </source>
</evidence>
<evidence type="ECO:0000256" key="1">
    <source>
        <dbReference type="SAM" id="MobiDB-lite"/>
    </source>
</evidence>
<protein>
    <submittedName>
        <fullName evidence="2">Uncharacterized protein</fullName>
    </submittedName>
</protein>
<dbReference type="EMBL" id="BAAAFZ010000006">
    <property type="protein sequence ID" value="GAA0568385.1"/>
    <property type="molecule type" value="Genomic_DNA"/>
</dbReference>
<gene>
    <name evidence="2" type="ORF">GCM10009416_03080</name>
</gene>
<evidence type="ECO:0000313" key="2">
    <source>
        <dbReference type="EMBL" id="GAA0568385.1"/>
    </source>
</evidence>
<feature type="region of interest" description="Disordered" evidence="1">
    <location>
        <begin position="15"/>
        <end position="54"/>
    </location>
</feature>
<dbReference type="Proteomes" id="UP001501588">
    <property type="component" value="Unassembled WGS sequence"/>
</dbReference>
<reference evidence="2 3" key="1">
    <citation type="journal article" date="2019" name="Int. J. Syst. Evol. Microbiol.">
        <title>The Global Catalogue of Microorganisms (GCM) 10K type strain sequencing project: providing services to taxonomists for standard genome sequencing and annotation.</title>
        <authorList>
            <consortium name="The Broad Institute Genomics Platform"/>
            <consortium name="The Broad Institute Genome Sequencing Center for Infectious Disease"/>
            <person name="Wu L."/>
            <person name="Ma J."/>
        </authorList>
    </citation>
    <scope>NUCLEOTIDE SEQUENCE [LARGE SCALE GENOMIC DNA]</scope>
    <source>
        <strain evidence="2 3">JCM 9933</strain>
    </source>
</reference>
<comment type="caution">
    <text evidence="2">The sequence shown here is derived from an EMBL/GenBank/DDBJ whole genome shotgun (WGS) entry which is preliminary data.</text>
</comment>
<organism evidence="2 3">
    <name type="scientific">Craurococcus roseus</name>
    <dbReference type="NCBI Taxonomy" id="77585"/>
    <lineage>
        <taxon>Bacteria</taxon>
        <taxon>Pseudomonadati</taxon>
        <taxon>Pseudomonadota</taxon>
        <taxon>Alphaproteobacteria</taxon>
        <taxon>Acetobacterales</taxon>
        <taxon>Acetobacteraceae</taxon>
        <taxon>Craurococcus</taxon>
    </lineage>
</organism>
<sequence>MPTVSIGALASAITRHLSTPKPDDATMRTPVKPASSSASRIRQTAAAETPVPTR</sequence>
<proteinExistence type="predicted"/>